<protein>
    <submittedName>
        <fullName evidence="1">Uncharacterized protein</fullName>
    </submittedName>
</protein>
<keyword evidence="2" id="KW-1185">Reference proteome</keyword>
<proteinExistence type="predicted"/>
<name>A0A9P5Y315_9AGAR</name>
<dbReference type="OrthoDB" id="2770090at2759"/>
<dbReference type="EMBL" id="MU150272">
    <property type="protein sequence ID" value="KAF9462378.1"/>
    <property type="molecule type" value="Genomic_DNA"/>
</dbReference>
<evidence type="ECO:0000313" key="1">
    <source>
        <dbReference type="EMBL" id="KAF9462378.1"/>
    </source>
</evidence>
<sequence>MASTRLPASFTSVYRLFLRTCSASVLHHGGAKRNLRLLWRPVFAAAARNLRDLQTGRLDTASQDTKEAWLRTWEQRIDNTLALLYTSCKSRGLPHGITRNLSLLVTSERTRILASARKAWVPHLPPTSPQYHPPQLTQKVLKRMEDSNRIETFKATAWDPLKEVVRMAEGRDGISLGRMKIQRRIWWRRKMKVFPQP</sequence>
<organism evidence="1 2">
    <name type="scientific">Collybia nuda</name>
    <dbReference type="NCBI Taxonomy" id="64659"/>
    <lineage>
        <taxon>Eukaryota</taxon>
        <taxon>Fungi</taxon>
        <taxon>Dikarya</taxon>
        <taxon>Basidiomycota</taxon>
        <taxon>Agaricomycotina</taxon>
        <taxon>Agaricomycetes</taxon>
        <taxon>Agaricomycetidae</taxon>
        <taxon>Agaricales</taxon>
        <taxon>Tricholomatineae</taxon>
        <taxon>Clitocybaceae</taxon>
        <taxon>Collybia</taxon>
    </lineage>
</organism>
<gene>
    <name evidence="1" type="ORF">BDZ94DRAFT_1261225</name>
</gene>
<dbReference type="Proteomes" id="UP000807353">
    <property type="component" value="Unassembled WGS sequence"/>
</dbReference>
<evidence type="ECO:0000313" key="2">
    <source>
        <dbReference type="Proteomes" id="UP000807353"/>
    </source>
</evidence>
<comment type="caution">
    <text evidence="1">The sequence shown here is derived from an EMBL/GenBank/DDBJ whole genome shotgun (WGS) entry which is preliminary data.</text>
</comment>
<reference evidence="1" key="1">
    <citation type="submission" date="2020-11" db="EMBL/GenBank/DDBJ databases">
        <authorList>
            <consortium name="DOE Joint Genome Institute"/>
            <person name="Ahrendt S."/>
            <person name="Riley R."/>
            <person name="Andreopoulos W."/>
            <person name="Labutti K."/>
            <person name="Pangilinan J."/>
            <person name="Ruiz-Duenas F.J."/>
            <person name="Barrasa J.M."/>
            <person name="Sanchez-Garcia M."/>
            <person name="Camarero S."/>
            <person name="Miyauchi S."/>
            <person name="Serrano A."/>
            <person name="Linde D."/>
            <person name="Babiker R."/>
            <person name="Drula E."/>
            <person name="Ayuso-Fernandez I."/>
            <person name="Pacheco R."/>
            <person name="Padilla G."/>
            <person name="Ferreira P."/>
            <person name="Barriuso J."/>
            <person name="Kellner H."/>
            <person name="Castanera R."/>
            <person name="Alfaro M."/>
            <person name="Ramirez L."/>
            <person name="Pisabarro A.G."/>
            <person name="Kuo A."/>
            <person name="Tritt A."/>
            <person name="Lipzen A."/>
            <person name="He G."/>
            <person name="Yan M."/>
            <person name="Ng V."/>
            <person name="Cullen D."/>
            <person name="Martin F."/>
            <person name="Rosso M.-N."/>
            <person name="Henrissat B."/>
            <person name="Hibbett D."/>
            <person name="Martinez A.T."/>
            <person name="Grigoriev I.V."/>
        </authorList>
    </citation>
    <scope>NUCLEOTIDE SEQUENCE</scope>
    <source>
        <strain evidence="1">CBS 247.69</strain>
    </source>
</reference>
<accession>A0A9P5Y315</accession>
<dbReference type="AlphaFoldDB" id="A0A9P5Y315"/>